<sequence>MFPFPKIVCIFRIVEFLQILFSISKSVCCFIQPSCFFLKNNVSQKCSHFQICLEFFKIVLYFKICSQETKNVRALQNCSCFQICSGFFKIVFRFKICSQGSKNVRASKNNPRFQICSQDSKIVHAS</sequence>
<evidence type="ECO:0000313" key="3">
    <source>
        <dbReference type="Proteomes" id="UP000015106"/>
    </source>
</evidence>
<reference evidence="2" key="3">
    <citation type="submission" date="2022-06" db="UniProtKB">
        <authorList>
            <consortium name="EnsemblPlants"/>
        </authorList>
    </citation>
    <scope>IDENTIFICATION</scope>
</reference>
<protein>
    <recommendedName>
        <fullName evidence="4">Secreted protein</fullName>
    </recommendedName>
</protein>
<feature type="chain" id="PRO_5035919324" description="Secreted protein" evidence="1">
    <location>
        <begin position="30"/>
        <end position="126"/>
    </location>
</feature>
<proteinExistence type="predicted"/>
<evidence type="ECO:0008006" key="4">
    <source>
        <dbReference type="Google" id="ProtNLM"/>
    </source>
</evidence>
<reference evidence="3" key="1">
    <citation type="journal article" date="2013" name="Nature">
        <title>Draft genome of the wheat A-genome progenitor Triticum urartu.</title>
        <authorList>
            <person name="Ling H.Q."/>
            <person name="Zhao S."/>
            <person name="Liu D."/>
            <person name="Wang J."/>
            <person name="Sun H."/>
            <person name="Zhang C."/>
            <person name="Fan H."/>
            <person name="Li D."/>
            <person name="Dong L."/>
            <person name="Tao Y."/>
            <person name="Gao C."/>
            <person name="Wu H."/>
            <person name="Li Y."/>
            <person name="Cui Y."/>
            <person name="Guo X."/>
            <person name="Zheng S."/>
            <person name="Wang B."/>
            <person name="Yu K."/>
            <person name="Liang Q."/>
            <person name="Yang W."/>
            <person name="Lou X."/>
            <person name="Chen J."/>
            <person name="Feng M."/>
            <person name="Jian J."/>
            <person name="Zhang X."/>
            <person name="Luo G."/>
            <person name="Jiang Y."/>
            <person name="Liu J."/>
            <person name="Wang Z."/>
            <person name="Sha Y."/>
            <person name="Zhang B."/>
            <person name="Wu H."/>
            <person name="Tang D."/>
            <person name="Shen Q."/>
            <person name="Xue P."/>
            <person name="Zou S."/>
            <person name="Wang X."/>
            <person name="Liu X."/>
            <person name="Wang F."/>
            <person name="Yang Y."/>
            <person name="An X."/>
            <person name="Dong Z."/>
            <person name="Zhang K."/>
            <person name="Zhang X."/>
            <person name="Luo M.C."/>
            <person name="Dvorak J."/>
            <person name="Tong Y."/>
            <person name="Wang J."/>
            <person name="Yang H."/>
            <person name="Li Z."/>
            <person name="Wang D."/>
            <person name="Zhang A."/>
            <person name="Wang J."/>
        </authorList>
    </citation>
    <scope>NUCLEOTIDE SEQUENCE</scope>
    <source>
        <strain evidence="3">cv. G1812</strain>
    </source>
</reference>
<name>A0A8R7UCT1_TRIUA</name>
<keyword evidence="3" id="KW-1185">Reference proteome</keyword>
<dbReference type="EnsemblPlants" id="TuG1812G0500000794.01.T01">
    <property type="protein sequence ID" value="TuG1812G0500000794.01.T01.cds359140"/>
    <property type="gene ID" value="TuG1812G0500000794.01"/>
</dbReference>
<dbReference type="Gramene" id="TuG1812G0500000794.01.T01">
    <property type="protein sequence ID" value="TuG1812G0500000794.01.T01.cds359140"/>
    <property type="gene ID" value="TuG1812G0500000794.01"/>
</dbReference>
<evidence type="ECO:0000256" key="1">
    <source>
        <dbReference type="SAM" id="SignalP"/>
    </source>
</evidence>
<organism evidence="2 3">
    <name type="scientific">Triticum urartu</name>
    <name type="common">Red wild einkorn</name>
    <name type="synonym">Crithodium urartu</name>
    <dbReference type="NCBI Taxonomy" id="4572"/>
    <lineage>
        <taxon>Eukaryota</taxon>
        <taxon>Viridiplantae</taxon>
        <taxon>Streptophyta</taxon>
        <taxon>Embryophyta</taxon>
        <taxon>Tracheophyta</taxon>
        <taxon>Spermatophyta</taxon>
        <taxon>Magnoliopsida</taxon>
        <taxon>Liliopsida</taxon>
        <taxon>Poales</taxon>
        <taxon>Poaceae</taxon>
        <taxon>BOP clade</taxon>
        <taxon>Pooideae</taxon>
        <taxon>Triticodae</taxon>
        <taxon>Triticeae</taxon>
        <taxon>Triticinae</taxon>
        <taxon>Triticum</taxon>
    </lineage>
</organism>
<keyword evidence="1" id="KW-0732">Signal</keyword>
<reference evidence="2" key="2">
    <citation type="submission" date="2018-03" db="EMBL/GenBank/DDBJ databases">
        <title>The Triticum urartu genome reveals the dynamic nature of wheat genome evolution.</title>
        <authorList>
            <person name="Ling H."/>
            <person name="Ma B."/>
            <person name="Shi X."/>
            <person name="Liu H."/>
            <person name="Dong L."/>
            <person name="Sun H."/>
            <person name="Cao Y."/>
            <person name="Gao Q."/>
            <person name="Zheng S."/>
            <person name="Li Y."/>
            <person name="Yu Y."/>
            <person name="Du H."/>
            <person name="Qi M."/>
            <person name="Li Y."/>
            <person name="Yu H."/>
            <person name="Cui Y."/>
            <person name="Wang N."/>
            <person name="Chen C."/>
            <person name="Wu H."/>
            <person name="Zhao Y."/>
            <person name="Zhang J."/>
            <person name="Li Y."/>
            <person name="Zhou W."/>
            <person name="Zhang B."/>
            <person name="Hu W."/>
            <person name="Eijk M."/>
            <person name="Tang J."/>
            <person name="Witsenboer H."/>
            <person name="Zhao S."/>
            <person name="Li Z."/>
            <person name="Zhang A."/>
            <person name="Wang D."/>
            <person name="Liang C."/>
        </authorList>
    </citation>
    <scope>NUCLEOTIDE SEQUENCE [LARGE SCALE GENOMIC DNA]</scope>
    <source>
        <strain evidence="2">cv. G1812</strain>
    </source>
</reference>
<evidence type="ECO:0000313" key="2">
    <source>
        <dbReference type="EnsemblPlants" id="TuG1812G0500000794.01.T01.cds359140"/>
    </source>
</evidence>
<accession>A0A8R7UCT1</accession>
<dbReference type="AlphaFoldDB" id="A0A8R7UCT1"/>
<dbReference type="Proteomes" id="UP000015106">
    <property type="component" value="Chromosome 5"/>
</dbReference>
<feature type="signal peptide" evidence="1">
    <location>
        <begin position="1"/>
        <end position="29"/>
    </location>
</feature>